<evidence type="ECO:0000256" key="6">
    <source>
        <dbReference type="SAM" id="Phobius"/>
    </source>
</evidence>
<dbReference type="GO" id="GO:0015658">
    <property type="term" value="F:branched-chain amino acid transmembrane transporter activity"/>
    <property type="evidence" value="ECO:0007669"/>
    <property type="project" value="InterPro"/>
</dbReference>
<dbReference type="PANTHER" id="PTHR30482">
    <property type="entry name" value="HIGH-AFFINITY BRANCHED-CHAIN AMINO ACID TRANSPORT SYSTEM PERMEASE"/>
    <property type="match status" value="1"/>
</dbReference>
<accession>A0A4R1BCT0</accession>
<feature type="transmembrane region" description="Helical" evidence="6">
    <location>
        <begin position="218"/>
        <end position="239"/>
    </location>
</feature>
<feature type="transmembrane region" description="Helical" evidence="6">
    <location>
        <begin position="259"/>
        <end position="283"/>
    </location>
</feature>
<dbReference type="CDD" id="cd06581">
    <property type="entry name" value="TM_PBP1_LivM_like"/>
    <property type="match status" value="1"/>
</dbReference>
<protein>
    <submittedName>
        <fullName evidence="7">Branched-chain amino acid ABC transporter permease</fullName>
    </submittedName>
</protein>
<comment type="subcellular location">
    <subcellularLocation>
        <location evidence="1">Cell membrane</location>
        <topology evidence="1">Multi-pass membrane protein</topology>
    </subcellularLocation>
</comment>
<dbReference type="InterPro" id="IPR001851">
    <property type="entry name" value="ABC_transp_permease"/>
</dbReference>
<evidence type="ECO:0000256" key="3">
    <source>
        <dbReference type="ARBA" id="ARBA00022692"/>
    </source>
</evidence>
<gene>
    <name evidence="7" type="ORF">E0L93_13990</name>
</gene>
<keyword evidence="5 6" id="KW-0472">Membrane</keyword>
<sequence>MVEATKPGEKAGRFPVRAGTLAVLGALGALAVYPFFGTTYMIGVLTEIMILAIFALSLGFLMGYPKLISLGHAAFFGGGAYAAGIVAVRLEAANLFLTLVCALVFATLLAVLIGVLSLRNTGIYFLMITLALAQLVYVVAEQWTWLTGGTDGLVGIPYPELFGFFSFDRFSFYYLVLLLAGGAYFLLRLVTRSPFGHVLLGIGSNERRMRAIGYGTRVYKLAAFVLSGAVAGVAGALWAHYNGIVAPVDVNWPLSATALIMVIVGGAGTLVGPMLGAAVVWFLDTGLSSYTERSTMIMGAVFILFVFFARGGIAGIARSLWERFYARTGT</sequence>
<evidence type="ECO:0000256" key="2">
    <source>
        <dbReference type="ARBA" id="ARBA00022475"/>
    </source>
</evidence>
<dbReference type="GO" id="GO:0005886">
    <property type="term" value="C:plasma membrane"/>
    <property type="evidence" value="ECO:0007669"/>
    <property type="project" value="UniProtKB-SubCell"/>
</dbReference>
<name>A0A4R1BCT0_9ACTN</name>
<keyword evidence="3 6" id="KW-0812">Transmembrane</keyword>
<evidence type="ECO:0000313" key="7">
    <source>
        <dbReference type="EMBL" id="TCJ14843.1"/>
    </source>
</evidence>
<organism evidence="7 8">
    <name type="scientific">Rubrobacter taiwanensis</name>
    <dbReference type="NCBI Taxonomy" id="185139"/>
    <lineage>
        <taxon>Bacteria</taxon>
        <taxon>Bacillati</taxon>
        <taxon>Actinomycetota</taxon>
        <taxon>Rubrobacteria</taxon>
        <taxon>Rubrobacterales</taxon>
        <taxon>Rubrobacteraceae</taxon>
        <taxon>Rubrobacter</taxon>
    </lineage>
</organism>
<dbReference type="Proteomes" id="UP000295244">
    <property type="component" value="Unassembled WGS sequence"/>
</dbReference>
<feature type="transmembrane region" description="Helical" evidence="6">
    <location>
        <begin position="73"/>
        <end position="90"/>
    </location>
</feature>
<proteinExistence type="predicted"/>
<keyword evidence="8" id="KW-1185">Reference proteome</keyword>
<evidence type="ECO:0000256" key="4">
    <source>
        <dbReference type="ARBA" id="ARBA00022989"/>
    </source>
</evidence>
<dbReference type="InterPro" id="IPR043428">
    <property type="entry name" value="LivM-like"/>
</dbReference>
<feature type="transmembrane region" description="Helical" evidence="6">
    <location>
        <begin position="295"/>
        <end position="317"/>
    </location>
</feature>
<feature type="transmembrane region" description="Helical" evidence="6">
    <location>
        <begin position="42"/>
        <end position="61"/>
    </location>
</feature>
<comment type="caution">
    <text evidence="7">The sequence shown here is derived from an EMBL/GenBank/DDBJ whole genome shotgun (WGS) entry which is preliminary data.</text>
</comment>
<keyword evidence="4 6" id="KW-1133">Transmembrane helix</keyword>
<evidence type="ECO:0000256" key="1">
    <source>
        <dbReference type="ARBA" id="ARBA00004651"/>
    </source>
</evidence>
<evidence type="ECO:0000313" key="8">
    <source>
        <dbReference type="Proteomes" id="UP000295244"/>
    </source>
</evidence>
<keyword evidence="2" id="KW-1003">Cell membrane</keyword>
<dbReference type="Pfam" id="PF02653">
    <property type="entry name" value="BPD_transp_2"/>
    <property type="match status" value="1"/>
</dbReference>
<feature type="transmembrane region" description="Helical" evidence="6">
    <location>
        <begin position="96"/>
        <end position="116"/>
    </location>
</feature>
<reference evidence="7 8" key="1">
    <citation type="submission" date="2019-03" db="EMBL/GenBank/DDBJ databases">
        <title>Whole genome sequence of a novel Rubrobacter taiwanensis strain, isolated from Yellowstone National Park.</title>
        <authorList>
            <person name="Freed S."/>
            <person name="Ramaley R.F."/>
            <person name="Kyndt J.A."/>
        </authorList>
    </citation>
    <scope>NUCLEOTIDE SEQUENCE [LARGE SCALE GENOMIC DNA]</scope>
    <source>
        <strain evidence="7 8">Yellowstone</strain>
    </source>
</reference>
<dbReference type="AlphaFoldDB" id="A0A4R1BCT0"/>
<feature type="transmembrane region" description="Helical" evidence="6">
    <location>
        <begin position="16"/>
        <end position="36"/>
    </location>
</feature>
<evidence type="ECO:0000256" key="5">
    <source>
        <dbReference type="ARBA" id="ARBA00023136"/>
    </source>
</evidence>
<feature type="transmembrane region" description="Helical" evidence="6">
    <location>
        <begin position="123"/>
        <end position="140"/>
    </location>
</feature>
<dbReference type="OrthoDB" id="9814461at2"/>
<dbReference type="RefSeq" id="WP_132692695.1">
    <property type="nucleotide sequence ID" value="NZ_SKBU01000031.1"/>
</dbReference>
<dbReference type="PANTHER" id="PTHR30482:SF17">
    <property type="entry name" value="ABC TRANSPORTER ATP-BINDING PROTEIN"/>
    <property type="match status" value="1"/>
</dbReference>
<dbReference type="EMBL" id="SKBU01000031">
    <property type="protein sequence ID" value="TCJ14843.1"/>
    <property type="molecule type" value="Genomic_DNA"/>
</dbReference>
<feature type="transmembrane region" description="Helical" evidence="6">
    <location>
        <begin position="170"/>
        <end position="187"/>
    </location>
</feature>